<sequence>MVAPEHAESVTLVGCINAVGNSIPPMVIFKCKRLKEEFKNNLPPDSLVTMSPKDYMTTELSDGSGEKKRSFESHWDQEVLRYWDLHPDRRLTKTRFNVIFSKVWPKCTTLENIISGFRSTGIFPYDATAVPEAAFAPACRQNGHILMIWMSSSKKKAIYRLLNCST</sequence>
<organism evidence="1 2">
    <name type="scientific">Holotrichia oblita</name>
    <name type="common">Chafer beetle</name>
    <dbReference type="NCBI Taxonomy" id="644536"/>
    <lineage>
        <taxon>Eukaryota</taxon>
        <taxon>Metazoa</taxon>
        <taxon>Ecdysozoa</taxon>
        <taxon>Arthropoda</taxon>
        <taxon>Hexapoda</taxon>
        <taxon>Insecta</taxon>
        <taxon>Pterygota</taxon>
        <taxon>Neoptera</taxon>
        <taxon>Endopterygota</taxon>
        <taxon>Coleoptera</taxon>
        <taxon>Polyphaga</taxon>
        <taxon>Scarabaeiformia</taxon>
        <taxon>Scarabaeidae</taxon>
        <taxon>Melolonthinae</taxon>
        <taxon>Holotrichia</taxon>
    </lineage>
</organism>
<dbReference type="Proteomes" id="UP001056778">
    <property type="component" value="Chromosome 3"/>
</dbReference>
<proteinExistence type="predicted"/>
<evidence type="ECO:0000313" key="2">
    <source>
        <dbReference type="Proteomes" id="UP001056778"/>
    </source>
</evidence>
<dbReference type="EMBL" id="CM043017">
    <property type="protein sequence ID" value="KAI4466079.1"/>
    <property type="molecule type" value="Genomic_DNA"/>
</dbReference>
<protein>
    <submittedName>
        <fullName evidence="1">Uncharacterized protein</fullName>
    </submittedName>
</protein>
<evidence type="ECO:0000313" key="1">
    <source>
        <dbReference type="EMBL" id="KAI4466079.1"/>
    </source>
</evidence>
<gene>
    <name evidence="1" type="ORF">MML48_3g00018754</name>
</gene>
<reference evidence="1" key="1">
    <citation type="submission" date="2022-04" db="EMBL/GenBank/DDBJ databases">
        <title>Chromosome-scale genome assembly of Holotrichia oblita Faldermann.</title>
        <authorList>
            <person name="Rongchong L."/>
        </authorList>
    </citation>
    <scope>NUCLEOTIDE SEQUENCE</scope>
    <source>
        <strain evidence="1">81SQS9</strain>
    </source>
</reference>
<keyword evidence="2" id="KW-1185">Reference proteome</keyword>
<comment type="caution">
    <text evidence="1">The sequence shown here is derived from an EMBL/GenBank/DDBJ whole genome shotgun (WGS) entry which is preliminary data.</text>
</comment>
<accession>A0ACB9TH12</accession>
<name>A0ACB9TH12_HOLOL</name>